<feature type="region of interest" description="Disordered" evidence="13">
    <location>
        <begin position="1"/>
        <end position="33"/>
    </location>
</feature>
<dbReference type="GO" id="GO:0005874">
    <property type="term" value="C:microtubule"/>
    <property type="evidence" value="ECO:0007669"/>
    <property type="project" value="UniProtKB-UniRule"/>
</dbReference>
<comment type="subunit">
    <text evidence="11">Oligomeric complex composed of two heavy chains and two light chains.</text>
</comment>
<feature type="coiled-coil region" evidence="12">
    <location>
        <begin position="109"/>
        <end position="157"/>
    </location>
</feature>
<dbReference type="SUPFAM" id="SSF48452">
    <property type="entry name" value="TPR-like"/>
    <property type="match status" value="1"/>
</dbReference>
<comment type="caution">
    <text evidence="14">The sequence shown here is derived from an EMBL/GenBank/DDBJ whole genome shotgun (WGS) entry which is preliminary data.</text>
</comment>
<dbReference type="EMBL" id="VXIV02001900">
    <property type="protein sequence ID" value="KAF6028863.1"/>
    <property type="molecule type" value="Genomic_DNA"/>
</dbReference>
<feature type="region of interest" description="Disordered" evidence="13">
    <location>
        <begin position="170"/>
        <end position="215"/>
    </location>
</feature>
<feature type="compositionally biased region" description="Polar residues" evidence="13">
    <location>
        <begin position="11"/>
        <end position="33"/>
    </location>
</feature>
<comment type="similarity">
    <text evidence="2 11">Belongs to the kinesin light chain family.</text>
</comment>
<evidence type="ECO:0000313" key="15">
    <source>
        <dbReference type="Proteomes" id="UP000593567"/>
    </source>
</evidence>
<evidence type="ECO:0000256" key="3">
    <source>
        <dbReference type="ARBA" id="ARBA00022490"/>
    </source>
</evidence>
<keyword evidence="8 11" id="KW-0505">Motor protein</keyword>
<dbReference type="Pfam" id="PF13424">
    <property type="entry name" value="TPR_12"/>
    <property type="match status" value="2"/>
</dbReference>
<evidence type="ECO:0000256" key="7">
    <source>
        <dbReference type="ARBA" id="ARBA00023054"/>
    </source>
</evidence>
<dbReference type="Gene3D" id="1.25.40.10">
    <property type="entry name" value="Tetratricopeptide repeat domain"/>
    <property type="match status" value="1"/>
</dbReference>
<dbReference type="OrthoDB" id="413723at2759"/>
<accession>A0A7J7JSI9</accession>
<evidence type="ECO:0000256" key="8">
    <source>
        <dbReference type="ARBA" id="ARBA00023175"/>
    </source>
</evidence>
<evidence type="ECO:0000256" key="5">
    <source>
        <dbReference type="ARBA" id="ARBA00022737"/>
    </source>
</evidence>
<dbReference type="GO" id="GO:0005871">
    <property type="term" value="C:kinesin complex"/>
    <property type="evidence" value="ECO:0007669"/>
    <property type="project" value="UniProtKB-UniRule"/>
</dbReference>
<dbReference type="PANTHER" id="PTHR45783:SF3">
    <property type="entry name" value="KINESIN LIGHT CHAIN"/>
    <property type="match status" value="1"/>
</dbReference>
<protein>
    <recommendedName>
        <fullName evidence="11">Kinesin light chain</fullName>
    </recommendedName>
</protein>
<dbReference type="InterPro" id="IPR011990">
    <property type="entry name" value="TPR-like_helical_dom_sf"/>
</dbReference>
<proteinExistence type="inferred from homology"/>
<evidence type="ECO:0000256" key="11">
    <source>
        <dbReference type="RuleBase" id="RU367020"/>
    </source>
</evidence>
<dbReference type="GO" id="GO:0019894">
    <property type="term" value="F:kinesin binding"/>
    <property type="evidence" value="ECO:0007669"/>
    <property type="project" value="TreeGrafter"/>
</dbReference>
<dbReference type="PRINTS" id="PR00381">
    <property type="entry name" value="KINESINLIGHT"/>
</dbReference>
<dbReference type="PROSITE" id="PS50005">
    <property type="entry name" value="TPR"/>
    <property type="match status" value="2"/>
</dbReference>
<evidence type="ECO:0000256" key="1">
    <source>
        <dbReference type="ARBA" id="ARBA00004245"/>
    </source>
</evidence>
<keyword evidence="5" id="KW-0677">Repeat</keyword>
<gene>
    <name evidence="14" type="ORF">EB796_012848</name>
</gene>
<keyword evidence="9 11" id="KW-0206">Cytoskeleton</keyword>
<evidence type="ECO:0000256" key="2">
    <source>
        <dbReference type="ARBA" id="ARBA00009622"/>
    </source>
</evidence>
<keyword evidence="15" id="KW-1185">Reference proteome</keyword>
<dbReference type="Pfam" id="PF13176">
    <property type="entry name" value="TPR_7"/>
    <property type="match status" value="1"/>
</dbReference>
<name>A0A7J7JSI9_BUGNE</name>
<keyword evidence="7 12" id="KW-0175">Coiled coil</keyword>
<evidence type="ECO:0000256" key="12">
    <source>
        <dbReference type="SAM" id="Coils"/>
    </source>
</evidence>
<evidence type="ECO:0000256" key="6">
    <source>
        <dbReference type="ARBA" id="ARBA00022803"/>
    </source>
</evidence>
<evidence type="ECO:0000256" key="13">
    <source>
        <dbReference type="SAM" id="MobiDB-lite"/>
    </source>
</evidence>
<dbReference type="InterPro" id="IPR019734">
    <property type="entry name" value="TPR_rpt"/>
</dbReference>
<dbReference type="Proteomes" id="UP000593567">
    <property type="component" value="Unassembled WGS sequence"/>
</dbReference>
<dbReference type="SMART" id="SM00028">
    <property type="entry name" value="TPR"/>
    <property type="match status" value="5"/>
</dbReference>
<dbReference type="Pfam" id="PF13374">
    <property type="entry name" value="TPR_10"/>
    <property type="match status" value="1"/>
</dbReference>
<keyword evidence="6 10" id="KW-0802">TPR repeat</keyword>
<dbReference type="GO" id="GO:0007018">
    <property type="term" value="P:microtubule-based movement"/>
    <property type="evidence" value="ECO:0007669"/>
    <property type="project" value="TreeGrafter"/>
</dbReference>
<feature type="repeat" description="TPR" evidence="10">
    <location>
        <begin position="272"/>
        <end position="305"/>
    </location>
</feature>
<evidence type="ECO:0000256" key="4">
    <source>
        <dbReference type="ARBA" id="ARBA00022701"/>
    </source>
</evidence>
<evidence type="ECO:0000256" key="10">
    <source>
        <dbReference type="PROSITE-ProRule" id="PRU00339"/>
    </source>
</evidence>
<keyword evidence="3 11" id="KW-0963">Cytoplasm</keyword>
<evidence type="ECO:0000313" key="14">
    <source>
        <dbReference type="EMBL" id="KAF6028863.1"/>
    </source>
</evidence>
<evidence type="ECO:0000256" key="9">
    <source>
        <dbReference type="ARBA" id="ARBA00023212"/>
    </source>
</evidence>
<reference evidence="14" key="1">
    <citation type="submission" date="2020-06" db="EMBL/GenBank/DDBJ databases">
        <title>Draft genome of Bugula neritina, a colonial animal packing powerful symbionts and potential medicines.</title>
        <authorList>
            <person name="Rayko M."/>
        </authorList>
    </citation>
    <scope>NUCLEOTIDE SEQUENCE [LARGE SCALE GENOMIC DNA]</scope>
    <source>
        <strain evidence="14">Kwan_BN1</strain>
    </source>
</reference>
<feature type="repeat" description="TPR" evidence="10">
    <location>
        <begin position="314"/>
        <end position="347"/>
    </location>
</feature>
<sequence>MSRFSIKHSENMSTDGGQTNSSAPAPRNHQQTNIISNTKAVIQGLDTLKNEHNQILGGISSSLSSLGPHSDPSIRNVISDKADLLHRSLEHIQLGIDEAQVMMALAQHLQIMEAEKSKLKVQVKRLCQENSWLREELEQTQQRLQTSEQRVATLEVENEHLQFLKTIKPLDADQSTEAPPTSAAVNAAEDSSNNTLDDLGFPDDDPQADGSGGNQQISAAATGYEIPARLKTLHNLVIQYASQGRYEVAVPLCKQALEDLEKTSGHNHPDVATMLNILALVYRDQGKYKEAAGLLNDALGIRENTLGHDHPAVAATLNNLAVLYGKRGKYRDAEPLCKRALTIREKNQGKYEEVELYYQRALSIYIKQLGVDDPNVSKTKNNLASALLKQGKYDAAEKLYKEVLTRAHEREFGKVSDTNKPIWVEAEERQAHREKKGEKAPYGEYGAWHKAAKVDSPTVTTTLKNLGALYRRQGKYDAAETLEDCALKSKKGVKYRWW</sequence>
<organism evidence="14 15">
    <name type="scientific">Bugula neritina</name>
    <name type="common">Brown bryozoan</name>
    <name type="synonym">Sertularia neritina</name>
    <dbReference type="NCBI Taxonomy" id="10212"/>
    <lineage>
        <taxon>Eukaryota</taxon>
        <taxon>Metazoa</taxon>
        <taxon>Spiralia</taxon>
        <taxon>Lophotrochozoa</taxon>
        <taxon>Bryozoa</taxon>
        <taxon>Gymnolaemata</taxon>
        <taxon>Cheilostomatida</taxon>
        <taxon>Flustrina</taxon>
        <taxon>Buguloidea</taxon>
        <taxon>Bugulidae</taxon>
        <taxon>Bugula</taxon>
    </lineage>
</organism>
<keyword evidence="4 11" id="KW-0493">Microtubule</keyword>
<comment type="subcellular location">
    <subcellularLocation>
        <location evidence="1 11">Cytoplasm</location>
        <location evidence="1 11">Cytoskeleton</location>
    </subcellularLocation>
</comment>
<dbReference type="PANTHER" id="PTHR45783">
    <property type="entry name" value="KINESIN LIGHT CHAIN"/>
    <property type="match status" value="1"/>
</dbReference>
<dbReference type="AlphaFoldDB" id="A0A7J7JSI9"/>
<dbReference type="InterPro" id="IPR002151">
    <property type="entry name" value="Kinesin_light"/>
</dbReference>
<dbReference type="GO" id="GO:0005737">
    <property type="term" value="C:cytoplasm"/>
    <property type="evidence" value="ECO:0007669"/>
    <property type="project" value="TreeGrafter"/>
</dbReference>
<comment type="function">
    <text evidence="11">Kinesin is a microtubule-associated force-producing protein that play a role in organelle transport.</text>
</comment>